<dbReference type="SUPFAM" id="SSF52091">
    <property type="entry name" value="SpoIIaa-like"/>
    <property type="match status" value="1"/>
</dbReference>
<accession>A0ABY4RTH7</accession>
<protein>
    <submittedName>
        <fullName evidence="2">STAS domain protein</fullName>
    </submittedName>
</protein>
<dbReference type="PROSITE" id="PS50801">
    <property type="entry name" value="STAS"/>
    <property type="match status" value="1"/>
</dbReference>
<dbReference type="Gene3D" id="3.30.750.24">
    <property type="entry name" value="STAS domain"/>
    <property type="match status" value="1"/>
</dbReference>
<evidence type="ECO:0000313" key="2">
    <source>
        <dbReference type="EMBL" id="UQZ85896.1"/>
    </source>
</evidence>
<evidence type="ECO:0000259" key="1">
    <source>
        <dbReference type="PROSITE" id="PS50801"/>
    </source>
</evidence>
<dbReference type="InterPro" id="IPR036513">
    <property type="entry name" value="STAS_dom_sf"/>
</dbReference>
<dbReference type="RefSeq" id="WP_249861480.1">
    <property type="nucleotide sequence ID" value="NZ_CP027059.1"/>
</dbReference>
<sequence length="132" mass="14661">MSGSLGNPRGRGRDKGTFIHFDSKRIGAYQHIAAAGKLTFGLEARAKEQLSQIVEPCEGYVFDLSRLTLIDSMGMGILIHFMKTYCKGNRRMTIMVQDELMRELLLIARLDALIPLCSTVDEAVRLLKGDGT</sequence>
<evidence type="ECO:0000313" key="3">
    <source>
        <dbReference type="Proteomes" id="UP001057134"/>
    </source>
</evidence>
<dbReference type="EMBL" id="CP027059">
    <property type="protein sequence ID" value="UQZ85896.1"/>
    <property type="molecule type" value="Genomic_DNA"/>
</dbReference>
<dbReference type="InterPro" id="IPR002645">
    <property type="entry name" value="STAS_dom"/>
</dbReference>
<keyword evidence="3" id="KW-1185">Reference proteome</keyword>
<organism evidence="2 3">
    <name type="scientific">Paenibacillus konkukensis</name>
    <dbReference type="NCBI Taxonomy" id="2020716"/>
    <lineage>
        <taxon>Bacteria</taxon>
        <taxon>Bacillati</taxon>
        <taxon>Bacillota</taxon>
        <taxon>Bacilli</taxon>
        <taxon>Bacillales</taxon>
        <taxon>Paenibacillaceae</taxon>
        <taxon>Paenibacillus</taxon>
    </lineage>
</organism>
<reference evidence="2" key="2">
    <citation type="journal article" date="2021" name="J Anim Sci Technol">
        <title>Complete genome sequence of Paenibacillus konkukensis sp. nov. SK3146 as a potential probiotic strain.</title>
        <authorList>
            <person name="Jung H.I."/>
            <person name="Park S."/>
            <person name="Niu K.M."/>
            <person name="Lee S.W."/>
            <person name="Kothari D."/>
            <person name="Yi K.J."/>
            <person name="Kim S.K."/>
        </authorList>
    </citation>
    <scope>NUCLEOTIDE SEQUENCE</scope>
    <source>
        <strain evidence="2">SK3146</strain>
    </source>
</reference>
<dbReference type="Proteomes" id="UP001057134">
    <property type="component" value="Chromosome"/>
</dbReference>
<name>A0ABY4RTH7_9BACL</name>
<feature type="domain" description="STAS" evidence="1">
    <location>
        <begin position="32"/>
        <end position="127"/>
    </location>
</feature>
<dbReference type="CDD" id="cd07043">
    <property type="entry name" value="STAS_anti-anti-sigma_factors"/>
    <property type="match status" value="1"/>
</dbReference>
<gene>
    <name evidence="2" type="ORF">SK3146_05186</name>
</gene>
<dbReference type="Pfam" id="PF01740">
    <property type="entry name" value="STAS"/>
    <property type="match status" value="1"/>
</dbReference>
<proteinExistence type="predicted"/>
<reference evidence="2" key="1">
    <citation type="submission" date="2018-02" db="EMBL/GenBank/DDBJ databases">
        <authorList>
            <person name="Kim S.-K."/>
            <person name="Jung H.-I."/>
            <person name="Lee S.-W."/>
        </authorList>
    </citation>
    <scope>NUCLEOTIDE SEQUENCE</scope>
    <source>
        <strain evidence="2">SK3146</strain>
    </source>
</reference>